<comment type="similarity">
    <text evidence="1">Belongs to the thioredoxin family.</text>
</comment>
<evidence type="ECO:0000259" key="7">
    <source>
        <dbReference type="PROSITE" id="PS51352"/>
    </source>
</evidence>
<dbReference type="Gene3D" id="1.25.40.10">
    <property type="entry name" value="Tetratricopeptide repeat domain"/>
    <property type="match status" value="2"/>
</dbReference>
<dbReference type="GO" id="GO:0006950">
    <property type="term" value="P:response to stress"/>
    <property type="evidence" value="ECO:0007669"/>
    <property type="project" value="UniProtKB-ARBA"/>
</dbReference>
<dbReference type="Pfam" id="PF14559">
    <property type="entry name" value="TPR_19"/>
    <property type="match status" value="1"/>
</dbReference>
<accession>A0A1H4Z1Y4</accession>
<evidence type="ECO:0000256" key="6">
    <source>
        <dbReference type="NCBIfam" id="TIGR01068"/>
    </source>
</evidence>
<evidence type="ECO:0000313" key="9">
    <source>
        <dbReference type="Proteomes" id="UP000183208"/>
    </source>
</evidence>
<name>A0A1H4Z1Y4_9BRAD</name>
<protein>
    <recommendedName>
        <fullName evidence="6">Thioredoxin</fullName>
    </recommendedName>
</protein>
<dbReference type="NCBIfam" id="TIGR01068">
    <property type="entry name" value="thioredoxin"/>
    <property type="match status" value="1"/>
</dbReference>
<dbReference type="GO" id="GO:0005829">
    <property type="term" value="C:cytosol"/>
    <property type="evidence" value="ECO:0007669"/>
    <property type="project" value="TreeGrafter"/>
</dbReference>
<evidence type="ECO:0000313" key="8">
    <source>
        <dbReference type="EMBL" id="SED24163.1"/>
    </source>
</evidence>
<dbReference type="PANTHER" id="PTHR45663:SF11">
    <property type="entry name" value="GEO12009P1"/>
    <property type="match status" value="1"/>
</dbReference>
<dbReference type="EMBL" id="FNTI01000001">
    <property type="protein sequence ID" value="SED24163.1"/>
    <property type="molecule type" value="Genomic_DNA"/>
</dbReference>
<dbReference type="Gene3D" id="3.40.30.10">
    <property type="entry name" value="Glutaredoxin"/>
    <property type="match status" value="1"/>
</dbReference>
<dbReference type="PROSITE" id="PS00194">
    <property type="entry name" value="THIOREDOXIN_1"/>
    <property type="match status" value="1"/>
</dbReference>
<feature type="domain" description="Thioredoxin" evidence="7">
    <location>
        <begin position="9"/>
        <end position="125"/>
    </location>
</feature>
<dbReference type="InterPro" id="IPR036249">
    <property type="entry name" value="Thioredoxin-like_sf"/>
</dbReference>
<dbReference type="AlphaFoldDB" id="A0A1H4Z1Y4"/>
<dbReference type="FunFam" id="3.40.30.10:FF:000001">
    <property type="entry name" value="Thioredoxin"/>
    <property type="match status" value="1"/>
</dbReference>
<dbReference type="InterPro" id="IPR017937">
    <property type="entry name" value="Thioredoxin_CS"/>
</dbReference>
<keyword evidence="2" id="KW-0813">Transport</keyword>
<keyword evidence="5" id="KW-0676">Redox-active center</keyword>
<dbReference type="SUPFAM" id="SSF52833">
    <property type="entry name" value="Thioredoxin-like"/>
    <property type="match status" value="1"/>
</dbReference>
<sequence>MTIIEQGGGPAPQAVPDLIKETTTQTFVQDVIEESKRQPVLIDFWAPWCGPCRQLTPIIEKAVRAAKGKVKLVKMNIDEHPAIPGQMGIQSIPAVIAFVNGQPADGFMGAVPESQVTAFIDKLTKGVAAPGEPNIAEILGEAEAVLAEGDAAAAAQIYAEVLGVDATNIAALAGLAKCYVTTGAIEQAKQTIAMVPESKRNDAAVKAVQASIDLAEQAQAVGPVTELEQKVAANPLDHQARFDLATALNAQGNRAEATNQLLEIIRRDRKWNEDGARKQLVQFFEAWGGADEATVDGRKRLSTLLFS</sequence>
<dbReference type="GO" id="GO:0045454">
    <property type="term" value="P:cell redox homeostasis"/>
    <property type="evidence" value="ECO:0007669"/>
    <property type="project" value="TreeGrafter"/>
</dbReference>
<dbReference type="GO" id="GO:0015035">
    <property type="term" value="F:protein-disulfide reductase activity"/>
    <property type="evidence" value="ECO:0007669"/>
    <property type="project" value="UniProtKB-UniRule"/>
</dbReference>
<reference evidence="8 9" key="1">
    <citation type="submission" date="2016-10" db="EMBL/GenBank/DDBJ databases">
        <authorList>
            <person name="de Groot N.N."/>
        </authorList>
    </citation>
    <scope>NUCLEOTIDE SEQUENCE [LARGE SCALE GENOMIC DNA]</scope>
    <source>
        <strain evidence="8 9">GAS522</strain>
    </source>
</reference>
<dbReference type="OrthoDB" id="9790390at2"/>
<keyword evidence="4" id="KW-1015">Disulfide bond</keyword>
<dbReference type="SUPFAM" id="SSF48452">
    <property type="entry name" value="TPR-like"/>
    <property type="match status" value="1"/>
</dbReference>
<dbReference type="InterPro" id="IPR005746">
    <property type="entry name" value="Thioredoxin"/>
</dbReference>
<keyword evidence="3" id="KW-0249">Electron transport</keyword>
<evidence type="ECO:0000256" key="5">
    <source>
        <dbReference type="ARBA" id="ARBA00023284"/>
    </source>
</evidence>
<gene>
    <name evidence="8" type="ORF">SAMN05444171_3553</name>
</gene>
<dbReference type="PANTHER" id="PTHR45663">
    <property type="entry name" value="GEO12009P1"/>
    <property type="match status" value="1"/>
</dbReference>
<evidence type="ECO:0000256" key="2">
    <source>
        <dbReference type="ARBA" id="ARBA00022448"/>
    </source>
</evidence>
<proteinExistence type="inferred from homology"/>
<dbReference type="Pfam" id="PF00085">
    <property type="entry name" value="Thioredoxin"/>
    <property type="match status" value="1"/>
</dbReference>
<dbReference type="InterPro" id="IPR011990">
    <property type="entry name" value="TPR-like_helical_dom_sf"/>
</dbReference>
<evidence type="ECO:0000256" key="4">
    <source>
        <dbReference type="ARBA" id="ARBA00023157"/>
    </source>
</evidence>
<dbReference type="PRINTS" id="PR00421">
    <property type="entry name" value="THIOREDOXIN"/>
</dbReference>
<dbReference type="RefSeq" id="WP_074821241.1">
    <property type="nucleotide sequence ID" value="NZ_FNTI01000001.1"/>
</dbReference>
<dbReference type="PROSITE" id="PS51352">
    <property type="entry name" value="THIOREDOXIN_2"/>
    <property type="match status" value="1"/>
</dbReference>
<dbReference type="InterPro" id="IPR013766">
    <property type="entry name" value="Thioredoxin_domain"/>
</dbReference>
<organism evidence="8 9">
    <name type="scientific">Bradyrhizobium lablabi</name>
    <dbReference type="NCBI Taxonomy" id="722472"/>
    <lineage>
        <taxon>Bacteria</taxon>
        <taxon>Pseudomonadati</taxon>
        <taxon>Pseudomonadota</taxon>
        <taxon>Alphaproteobacteria</taxon>
        <taxon>Hyphomicrobiales</taxon>
        <taxon>Nitrobacteraceae</taxon>
        <taxon>Bradyrhizobium</taxon>
    </lineage>
</organism>
<dbReference type="Proteomes" id="UP000183208">
    <property type="component" value="Unassembled WGS sequence"/>
</dbReference>
<evidence type="ECO:0000256" key="1">
    <source>
        <dbReference type="ARBA" id="ARBA00008987"/>
    </source>
</evidence>
<evidence type="ECO:0000256" key="3">
    <source>
        <dbReference type="ARBA" id="ARBA00022982"/>
    </source>
</evidence>
<dbReference type="Pfam" id="PF14561">
    <property type="entry name" value="TPR_20"/>
    <property type="match status" value="1"/>
</dbReference>
<dbReference type="CDD" id="cd02947">
    <property type="entry name" value="TRX_family"/>
    <property type="match status" value="1"/>
</dbReference>